<dbReference type="EMBL" id="DVHB01000070">
    <property type="protein sequence ID" value="HIR39521.1"/>
    <property type="molecule type" value="Genomic_DNA"/>
</dbReference>
<evidence type="ECO:0000313" key="2">
    <source>
        <dbReference type="EMBL" id="HIR39521.1"/>
    </source>
</evidence>
<sequence>MDEEKKTAENGETTENKESGAKKEGKISGFFKKMGQKIDDAAYDSRLASDFAKKNPEYHVYTGTGVFSPNPDFHAEEHLDGEEKYVIMYGTDENVKAGCLIKKENDKTVYHITEVEQTTLTLEFEGKTNEKPATKIVLGEKAEKVDVIKAGDEFYKV</sequence>
<accession>A0A9D1AI03</accession>
<reference evidence="2" key="1">
    <citation type="submission" date="2020-10" db="EMBL/GenBank/DDBJ databases">
        <authorList>
            <person name="Gilroy R."/>
        </authorList>
    </citation>
    <scope>NUCLEOTIDE SEQUENCE</scope>
    <source>
        <strain evidence="2">ChiW25-3613</strain>
    </source>
</reference>
<evidence type="ECO:0000256" key="1">
    <source>
        <dbReference type="SAM" id="MobiDB-lite"/>
    </source>
</evidence>
<proteinExistence type="predicted"/>
<protein>
    <submittedName>
        <fullName evidence="2">Uncharacterized protein</fullName>
    </submittedName>
</protein>
<name>A0A9D1AI03_9FIRM</name>
<comment type="caution">
    <text evidence="2">The sequence shown here is derived from an EMBL/GenBank/DDBJ whole genome shotgun (WGS) entry which is preliminary data.</text>
</comment>
<organism evidence="2 3">
    <name type="scientific">Candidatus Coproplasma stercoripullorum</name>
    <dbReference type="NCBI Taxonomy" id="2840751"/>
    <lineage>
        <taxon>Bacteria</taxon>
        <taxon>Bacillati</taxon>
        <taxon>Bacillota</taxon>
        <taxon>Clostridia</taxon>
        <taxon>Eubacteriales</taxon>
        <taxon>Candidatus Coproplasma</taxon>
    </lineage>
</organism>
<gene>
    <name evidence="2" type="ORF">IAB90_03970</name>
</gene>
<dbReference type="Proteomes" id="UP000824179">
    <property type="component" value="Unassembled WGS sequence"/>
</dbReference>
<evidence type="ECO:0000313" key="3">
    <source>
        <dbReference type="Proteomes" id="UP000824179"/>
    </source>
</evidence>
<dbReference type="AlphaFoldDB" id="A0A9D1AI03"/>
<reference evidence="2" key="2">
    <citation type="journal article" date="2021" name="PeerJ">
        <title>Extensive microbial diversity within the chicken gut microbiome revealed by metagenomics and culture.</title>
        <authorList>
            <person name="Gilroy R."/>
            <person name="Ravi A."/>
            <person name="Getino M."/>
            <person name="Pursley I."/>
            <person name="Horton D.L."/>
            <person name="Alikhan N.F."/>
            <person name="Baker D."/>
            <person name="Gharbi K."/>
            <person name="Hall N."/>
            <person name="Watson M."/>
            <person name="Adriaenssens E.M."/>
            <person name="Foster-Nyarko E."/>
            <person name="Jarju S."/>
            <person name="Secka A."/>
            <person name="Antonio M."/>
            <person name="Oren A."/>
            <person name="Chaudhuri R.R."/>
            <person name="La Ragione R."/>
            <person name="Hildebrand F."/>
            <person name="Pallen M.J."/>
        </authorList>
    </citation>
    <scope>NUCLEOTIDE SEQUENCE</scope>
    <source>
        <strain evidence="2">ChiW25-3613</strain>
    </source>
</reference>
<feature type="region of interest" description="Disordered" evidence="1">
    <location>
        <begin position="1"/>
        <end position="25"/>
    </location>
</feature>